<dbReference type="EMBL" id="BK015734">
    <property type="protein sequence ID" value="DAE22552.1"/>
    <property type="molecule type" value="Genomic_DNA"/>
</dbReference>
<organism evidence="1">
    <name type="scientific">Siphoviridae sp. ctUWs1</name>
    <dbReference type="NCBI Taxonomy" id="2826352"/>
    <lineage>
        <taxon>Viruses</taxon>
        <taxon>Duplodnaviria</taxon>
        <taxon>Heunggongvirae</taxon>
        <taxon>Uroviricota</taxon>
        <taxon>Caudoviricetes</taxon>
    </lineage>
</organism>
<evidence type="ECO:0000313" key="1">
    <source>
        <dbReference type="EMBL" id="DAE22552.1"/>
    </source>
</evidence>
<accession>A0A8S5QTY6</accession>
<sequence>MDNQGTRVDAIAVIDALTYEIASTTRRAVVAEQRAAALEAELAAVTNPKENK</sequence>
<name>A0A8S5QTY6_9CAUD</name>
<protein>
    <submittedName>
        <fullName evidence="1">Uncharacterized protein</fullName>
    </submittedName>
</protein>
<reference evidence="1" key="1">
    <citation type="journal article" date="2021" name="Proc. Natl. Acad. Sci. U.S.A.">
        <title>A Catalog of Tens of Thousands of Viruses from Human Metagenomes Reveals Hidden Associations with Chronic Diseases.</title>
        <authorList>
            <person name="Tisza M.J."/>
            <person name="Buck C.B."/>
        </authorList>
    </citation>
    <scope>NUCLEOTIDE SEQUENCE</scope>
    <source>
        <strain evidence="1">CtUWs1</strain>
    </source>
</reference>
<proteinExistence type="predicted"/>